<feature type="region of interest" description="Disordered" evidence="1">
    <location>
        <begin position="208"/>
        <end position="458"/>
    </location>
</feature>
<proteinExistence type="predicted"/>
<feature type="compositionally biased region" description="Basic and acidic residues" evidence="1">
    <location>
        <begin position="325"/>
        <end position="358"/>
    </location>
</feature>
<evidence type="ECO:0000313" key="3">
    <source>
        <dbReference type="Proteomes" id="UP001177670"/>
    </source>
</evidence>
<feature type="compositionally biased region" description="Acidic residues" evidence="1">
    <location>
        <begin position="446"/>
        <end position="458"/>
    </location>
</feature>
<gene>
    <name evidence="2" type="ORF">K0M31_005026</name>
</gene>
<evidence type="ECO:0000313" key="2">
    <source>
        <dbReference type="EMBL" id="KAK1126388.1"/>
    </source>
</evidence>
<protein>
    <submittedName>
        <fullName evidence="2">Uncharacterized protein</fullName>
    </submittedName>
</protein>
<keyword evidence="3" id="KW-1185">Reference proteome</keyword>
<feature type="compositionally biased region" description="Basic residues" evidence="1">
    <location>
        <begin position="393"/>
        <end position="411"/>
    </location>
</feature>
<feature type="compositionally biased region" description="Acidic residues" evidence="1">
    <location>
        <begin position="418"/>
        <end position="429"/>
    </location>
</feature>
<feature type="compositionally biased region" description="Acidic residues" evidence="1">
    <location>
        <begin position="373"/>
        <end position="386"/>
    </location>
</feature>
<dbReference type="AlphaFoldDB" id="A0AA40FW96"/>
<reference evidence="2" key="1">
    <citation type="submission" date="2021-10" db="EMBL/GenBank/DDBJ databases">
        <title>Melipona bicolor Genome sequencing and assembly.</title>
        <authorList>
            <person name="Araujo N.S."/>
            <person name="Arias M.C."/>
        </authorList>
    </citation>
    <scope>NUCLEOTIDE SEQUENCE</scope>
    <source>
        <strain evidence="2">USP_2M_L1-L4_2017</strain>
        <tissue evidence="2">Whole body</tissue>
    </source>
</reference>
<evidence type="ECO:0000256" key="1">
    <source>
        <dbReference type="SAM" id="MobiDB-lite"/>
    </source>
</evidence>
<organism evidence="2 3">
    <name type="scientific">Melipona bicolor</name>
    <dbReference type="NCBI Taxonomy" id="60889"/>
    <lineage>
        <taxon>Eukaryota</taxon>
        <taxon>Metazoa</taxon>
        <taxon>Ecdysozoa</taxon>
        <taxon>Arthropoda</taxon>
        <taxon>Hexapoda</taxon>
        <taxon>Insecta</taxon>
        <taxon>Pterygota</taxon>
        <taxon>Neoptera</taxon>
        <taxon>Endopterygota</taxon>
        <taxon>Hymenoptera</taxon>
        <taxon>Apocrita</taxon>
        <taxon>Aculeata</taxon>
        <taxon>Apoidea</taxon>
        <taxon>Anthophila</taxon>
        <taxon>Apidae</taxon>
        <taxon>Melipona</taxon>
    </lineage>
</organism>
<sequence length="458" mass="52509">MRPLCISSRVGETDQPVNRLLRKEGRKKSKEKLRRNDTDSFQAWDVNGLVRYFRHRVVLGQERSTIRAWCETRKRFHSRLHSNFELHALRISRTTIRPRTGDRFLADAATDIAETIHGPRSGGHVASLFIKISTKSIRYKRAGACRSQCRAGFRFRSNSIRVVIVGISRESWPLERVNQEADMRIWMLFTILLIVAVLASETLAKKPGKEVESKRGYEKKKRDVAHSKEGKWKNGEDKKLQSRKRRNSASEENNVESYAESAAENGESSKGTNRSRNKKLKEKETVDPKAVKSKHESKKRNKYSGSSQEVHQGDSKKSKNKKLKEKNVEEQSNLEDEKRMSEKVEGGKVAKPERATKEGKRKKAQKKEKEITAEEEVEEAPIEEKEEEPKTKSVSKKDRKKAEKNKRKRREIPKNEEENLETLPAEEESAANGKAKSCSVAKPEEVENENCADNCDEA</sequence>
<dbReference type="EMBL" id="JAHYIQ010000014">
    <property type="protein sequence ID" value="KAK1126388.1"/>
    <property type="molecule type" value="Genomic_DNA"/>
</dbReference>
<comment type="caution">
    <text evidence="2">The sequence shown here is derived from an EMBL/GenBank/DDBJ whole genome shotgun (WGS) entry which is preliminary data.</text>
</comment>
<dbReference type="Proteomes" id="UP001177670">
    <property type="component" value="Unassembled WGS sequence"/>
</dbReference>
<feature type="compositionally biased region" description="Basic and acidic residues" evidence="1">
    <location>
        <begin position="208"/>
        <end position="240"/>
    </location>
</feature>
<feature type="compositionally biased region" description="Basic and acidic residues" evidence="1">
    <location>
        <begin position="281"/>
        <end position="294"/>
    </location>
</feature>
<accession>A0AA40FW96</accession>
<name>A0AA40FW96_9HYME</name>